<dbReference type="EMBL" id="CP116967">
    <property type="protein sequence ID" value="WNM56689.1"/>
    <property type="molecule type" value="Genomic_DNA"/>
</dbReference>
<evidence type="ECO:0000313" key="2">
    <source>
        <dbReference type="Proteomes" id="UP001302719"/>
    </source>
</evidence>
<evidence type="ECO:0008006" key="3">
    <source>
        <dbReference type="Google" id="ProtNLM"/>
    </source>
</evidence>
<name>A0AA96GDC8_9BACT</name>
<protein>
    <recommendedName>
        <fullName evidence="3">DUF5666 domain-containing protein</fullName>
    </recommendedName>
</protein>
<gene>
    <name evidence="1" type="ORF">PP769_11945</name>
</gene>
<organism evidence="1 2">
    <name type="scientific">Candidatus Nitrospira allomarina</name>
    <dbReference type="NCBI Taxonomy" id="3020900"/>
    <lineage>
        <taxon>Bacteria</taxon>
        <taxon>Pseudomonadati</taxon>
        <taxon>Nitrospirota</taxon>
        <taxon>Nitrospiria</taxon>
        <taxon>Nitrospirales</taxon>
        <taxon>Nitrospiraceae</taxon>
        <taxon>Nitrospira</taxon>
    </lineage>
</organism>
<sequence length="111" mass="11939">MRRQKWNGSFVGVAMILFVVAPGVIPYHSHASAPDQKEVAPVASGVVEGRVIEVERLTLVMEKSDGEVVRVPMPGKSGESSADFEKGDYIEVAISPEGITTSVRKVAKTEN</sequence>
<reference evidence="1 2" key="1">
    <citation type="submission" date="2023-01" db="EMBL/GenBank/DDBJ databases">
        <title>Cultivation and genomic characterization of new, ubiquitous marine nitrite-oxidizing bacteria from the Nitrospirales.</title>
        <authorList>
            <person name="Mueller A.J."/>
            <person name="Daebeler A."/>
            <person name="Herbold C.W."/>
            <person name="Kirkegaard R.H."/>
            <person name="Daims H."/>
        </authorList>
    </citation>
    <scope>NUCLEOTIDE SEQUENCE [LARGE SCALE GENOMIC DNA]</scope>
    <source>
        <strain evidence="1 2">VA</strain>
    </source>
</reference>
<dbReference type="Proteomes" id="UP001302719">
    <property type="component" value="Chromosome"/>
</dbReference>
<dbReference type="RefSeq" id="WP_312640342.1">
    <property type="nucleotide sequence ID" value="NZ_CP116967.1"/>
</dbReference>
<accession>A0AA96GDC8</accession>
<dbReference type="AlphaFoldDB" id="A0AA96GDC8"/>
<dbReference type="KEGG" id="nall:PP769_11945"/>
<proteinExistence type="predicted"/>
<evidence type="ECO:0000313" key="1">
    <source>
        <dbReference type="EMBL" id="WNM56689.1"/>
    </source>
</evidence>
<keyword evidence="2" id="KW-1185">Reference proteome</keyword>